<dbReference type="Proteomes" id="UP000265540">
    <property type="component" value="Unassembled WGS sequence"/>
</dbReference>
<name>A0A3A4ZEL9_UNCKA</name>
<comment type="caution">
    <text evidence="1">The sequence shown here is derived from an EMBL/GenBank/DDBJ whole genome shotgun (WGS) entry which is preliminary data.</text>
</comment>
<organism evidence="1 2">
    <name type="scientific">candidate division WWE3 bacterium</name>
    <dbReference type="NCBI Taxonomy" id="2053526"/>
    <lineage>
        <taxon>Bacteria</taxon>
        <taxon>Katanobacteria</taxon>
    </lineage>
</organism>
<dbReference type="EMBL" id="QZJF01000011">
    <property type="protein sequence ID" value="RJR27488.1"/>
    <property type="molecule type" value="Genomic_DNA"/>
</dbReference>
<proteinExistence type="predicted"/>
<evidence type="ECO:0000313" key="1">
    <source>
        <dbReference type="EMBL" id="RJR27488.1"/>
    </source>
</evidence>
<protein>
    <submittedName>
        <fullName evidence="1">Uncharacterized protein</fullName>
    </submittedName>
</protein>
<reference evidence="1 2" key="1">
    <citation type="journal article" date="2017" name="ISME J.">
        <title>Energy and carbon metabolisms in a deep terrestrial subsurface fluid microbial community.</title>
        <authorList>
            <person name="Momper L."/>
            <person name="Jungbluth S.P."/>
            <person name="Lee M.D."/>
            <person name="Amend J.P."/>
        </authorList>
    </citation>
    <scope>NUCLEOTIDE SEQUENCE [LARGE SCALE GENOMIC DNA]</scope>
    <source>
        <strain evidence="1">SURF_46</strain>
    </source>
</reference>
<gene>
    <name evidence="1" type="ORF">C4561_02215</name>
</gene>
<sequence>MAHIKCGTDEEGRKTWFRIILSEPTEKEAAELLRLRKSELSDFHRGRVLDLMNLIDTAQEALSIL</sequence>
<dbReference type="AlphaFoldDB" id="A0A3A4ZEL9"/>
<accession>A0A3A4ZEL9</accession>
<evidence type="ECO:0000313" key="2">
    <source>
        <dbReference type="Proteomes" id="UP000265540"/>
    </source>
</evidence>